<organism evidence="5 6">
    <name type="scientific">Corynebacterium hylobatis</name>
    <dbReference type="NCBI Taxonomy" id="1859290"/>
    <lineage>
        <taxon>Bacteria</taxon>
        <taxon>Bacillati</taxon>
        <taxon>Actinomycetota</taxon>
        <taxon>Actinomycetes</taxon>
        <taxon>Mycobacteriales</taxon>
        <taxon>Corynebacteriaceae</taxon>
        <taxon>Corynebacterium</taxon>
    </lineage>
</organism>
<dbReference type="EMBL" id="RXHJ01000003">
    <property type="protein sequence ID" value="RSZ65087.1"/>
    <property type="molecule type" value="Genomic_DNA"/>
</dbReference>
<evidence type="ECO:0000256" key="1">
    <source>
        <dbReference type="ARBA" id="ARBA00022801"/>
    </source>
</evidence>
<dbReference type="GO" id="GO:0019262">
    <property type="term" value="P:N-acetylneuraminate catabolic process"/>
    <property type="evidence" value="ECO:0007669"/>
    <property type="project" value="UniProtKB-UniRule"/>
</dbReference>
<dbReference type="GO" id="GO:0005975">
    <property type="term" value="P:carbohydrate metabolic process"/>
    <property type="evidence" value="ECO:0007669"/>
    <property type="project" value="InterPro"/>
</dbReference>
<comment type="caution">
    <text evidence="5">The sequence shown here is derived from an EMBL/GenBank/DDBJ whole genome shotgun (WGS) entry which is preliminary data.</text>
</comment>
<name>A0A430I0Q4_9CORY</name>
<keyword evidence="6" id="KW-1185">Reference proteome</keyword>
<dbReference type="Proteomes" id="UP000274907">
    <property type="component" value="Unassembled WGS sequence"/>
</dbReference>
<dbReference type="SUPFAM" id="SSF100950">
    <property type="entry name" value="NagB/RpiA/CoA transferase-like"/>
    <property type="match status" value="1"/>
</dbReference>
<feature type="active site" description="Proton acceptor; for ring-opening step" evidence="3">
    <location>
        <position position="136"/>
    </location>
</feature>
<dbReference type="InterPro" id="IPR006148">
    <property type="entry name" value="Glc/Gal-6P_isomerase"/>
</dbReference>
<dbReference type="AlphaFoldDB" id="A0A430I0Q4"/>
<dbReference type="CDD" id="cd01399">
    <property type="entry name" value="GlcN6P_deaminase"/>
    <property type="match status" value="1"/>
</dbReference>
<comment type="pathway">
    <text evidence="3">Amino-sugar metabolism; N-acetylneuraminate degradation; D-fructose 6-phosphate from N-acetylneuraminate: step 5/5.</text>
</comment>
<evidence type="ECO:0000256" key="2">
    <source>
        <dbReference type="ARBA" id="ARBA00023277"/>
    </source>
</evidence>
<sequence length="255" mass="27057">MHIIIRPTADEVAVAAADIVVPHIRRGATLGLATGSTPVATYQELIRRHDAGEVSFADCRAFLLDEYIGLAPEHEQSYHHTIRHEFTAHIDIDDALVASPDGMAADPHAAADTYEHAIVNAGGIGVQLLGVGTNGHIGFNEPGTALTMPTHVTTLHPQTIADNARFFDTAEDVPVHVLTQGLGTIRRAGHLVLLATGQHKAAAVACLAEGPLTTMCPASVLQLHNNVTVIVDEAAASGLKNLEYYRFAEANPLKV</sequence>
<dbReference type="UniPathway" id="UPA00629">
    <property type="reaction ID" value="UER00684"/>
</dbReference>
<dbReference type="OrthoDB" id="9791139at2"/>
<evidence type="ECO:0000313" key="5">
    <source>
        <dbReference type="EMBL" id="RSZ65087.1"/>
    </source>
</evidence>
<gene>
    <name evidence="3 5" type="primary">nagB</name>
    <name evidence="5" type="ORF">EAH68_02770</name>
</gene>
<feature type="domain" description="Glucosamine/galactosamine-6-phosphate isomerase" evidence="4">
    <location>
        <begin position="24"/>
        <end position="227"/>
    </location>
</feature>
<evidence type="ECO:0000259" key="4">
    <source>
        <dbReference type="Pfam" id="PF01182"/>
    </source>
</evidence>
<feature type="active site" description="For ring-opening step" evidence="3">
    <location>
        <position position="141"/>
    </location>
</feature>
<dbReference type="HAMAP" id="MF_01241">
    <property type="entry name" value="GlcN6P_deamin"/>
    <property type="match status" value="1"/>
</dbReference>
<evidence type="ECO:0000256" key="3">
    <source>
        <dbReference type="HAMAP-Rule" id="MF_01241"/>
    </source>
</evidence>
<dbReference type="Gene3D" id="3.40.50.1360">
    <property type="match status" value="1"/>
</dbReference>
<dbReference type="GO" id="GO:0005737">
    <property type="term" value="C:cytoplasm"/>
    <property type="evidence" value="ECO:0007669"/>
    <property type="project" value="TreeGrafter"/>
</dbReference>
<comment type="caution">
    <text evidence="3">Lacks conserved residue(s) required for the propagation of feature annotation.</text>
</comment>
<comment type="similarity">
    <text evidence="3">Belongs to the glucosamine/galactosamine-6-phosphate isomerase family. NagB subfamily.</text>
</comment>
<keyword evidence="2 3" id="KW-0119">Carbohydrate metabolism</keyword>
<feature type="active site" description="Proton acceptor; for enolization step" evidence="3">
    <location>
        <position position="65"/>
    </location>
</feature>
<dbReference type="InterPro" id="IPR018321">
    <property type="entry name" value="Glucosamine6P_isomerase_CS"/>
</dbReference>
<evidence type="ECO:0000313" key="6">
    <source>
        <dbReference type="Proteomes" id="UP000274907"/>
    </source>
</evidence>
<dbReference type="GO" id="GO:0042802">
    <property type="term" value="F:identical protein binding"/>
    <property type="evidence" value="ECO:0007669"/>
    <property type="project" value="TreeGrafter"/>
</dbReference>
<dbReference type="PROSITE" id="PS01161">
    <property type="entry name" value="GLC_GALNAC_ISOMERASE"/>
    <property type="match status" value="1"/>
</dbReference>
<protein>
    <recommendedName>
        <fullName evidence="3">Glucosamine-6-phosphate deaminase</fullName>
        <ecNumber evidence="3">3.5.99.6</ecNumber>
    </recommendedName>
    <alternativeName>
        <fullName evidence="3">GlcN6P deaminase</fullName>
        <shortName evidence="3">GNPDA</shortName>
    </alternativeName>
    <alternativeName>
        <fullName evidence="3">Glucosamine-6-phosphate isomerase</fullName>
    </alternativeName>
</protein>
<dbReference type="NCBIfam" id="TIGR00502">
    <property type="entry name" value="nagB"/>
    <property type="match status" value="1"/>
</dbReference>
<dbReference type="PANTHER" id="PTHR11280:SF5">
    <property type="entry name" value="GLUCOSAMINE-6-PHOSPHATE ISOMERASE"/>
    <property type="match status" value="1"/>
</dbReference>
<dbReference type="Pfam" id="PF01182">
    <property type="entry name" value="Glucosamine_iso"/>
    <property type="match status" value="1"/>
</dbReference>
<dbReference type="GO" id="GO:0006043">
    <property type="term" value="P:glucosamine catabolic process"/>
    <property type="evidence" value="ECO:0007669"/>
    <property type="project" value="TreeGrafter"/>
</dbReference>
<reference evidence="5 6" key="1">
    <citation type="submission" date="2018-12" db="EMBL/GenBank/DDBJ databases">
        <title>YIM 101343 draft genome.</title>
        <authorList>
            <person name="Chen X."/>
        </authorList>
    </citation>
    <scope>NUCLEOTIDE SEQUENCE [LARGE SCALE GENOMIC DNA]</scope>
    <source>
        <strain evidence="5 6">YIM 101343</strain>
    </source>
</reference>
<dbReference type="GO" id="GO:0006046">
    <property type="term" value="P:N-acetylglucosamine catabolic process"/>
    <property type="evidence" value="ECO:0007669"/>
    <property type="project" value="UniProtKB-UniRule"/>
</dbReference>
<accession>A0A430I0Q4</accession>
<comment type="catalytic activity">
    <reaction evidence="3">
        <text>alpha-D-glucosamine 6-phosphate + H2O = beta-D-fructose 6-phosphate + NH4(+)</text>
        <dbReference type="Rhea" id="RHEA:12172"/>
        <dbReference type="ChEBI" id="CHEBI:15377"/>
        <dbReference type="ChEBI" id="CHEBI:28938"/>
        <dbReference type="ChEBI" id="CHEBI:57634"/>
        <dbReference type="ChEBI" id="CHEBI:75989"/>
        <dbReference type="EC" id="3.5.99.6"/>
    </reaction>
</comment>
<dbReference type="GO" id="GO:0004342">
    <property type="term" value="F:glucosamine-6-phosphate deaminase activity"/>
    <property type="evidence" value="ECO:0007669"/>
    <property type="project" value="UniProtKB-UniRule"/>
</dbReference>
<dbReference type="EC" id="3.5.99.6" evidence="3"/>
<comment type="function">
    <text evidence="3">Catalyzes the reversible isomerization-deamination of glucosamine 6-phosphate (GlcN6P) to form fructose 6-phosphate (Fru6P) and ammonium ion.</text>
</comment>
<dbReference type="InterPro" id="IPR037171">
    <property type="entry name" value="NagB/RpiA_transferase-like"/>
</dbReference>
<dbReference type="RefSeq" id="WP_126119805.1">
    <property type="nucleotide sequence ID" value="NZ_RXHJ01000003.1"/>
</dbReference>
<keyword evidence="1 3" id="KW-0378">Hydrolase</keyword>
<dbReference type="PANTHER" id="PTHR11280">
    <property type="entry name" value="GLUCOSAMINE-6-PHOSPHATE ISOMERASE"/>
    <property type="match status" value="1"/>
</dbReference>
<proteinExistence type="inferred from homology"/>
<dbReference type="InterPro" id="IPR004547">
    <property type="entry name" value="Glucosamine6P_isomerase"/>
</dbReference>
<feature type="active site" description="For ring-opening step" evidence="3">
    <location>
        <position position="134"/>
    </location>
</feature>